<proteinExistence type="predicted"/>
<evidence type="ECO:0000313" key="1">
    <source>
        <dbReference type="EMBL" id="OAD72227.1"/>
    </source>
</evidence>
<sequence length="100" mass="11780">MIRWCHDKKNKTDYMVILLPTTWNETAYLRLNMFTAFVRYEPLKQLDLELIFIKCLIRKEGKRRKYIGGSFGLHWGALNAKGLKKGEYASMKVLEVILVL</sequence>
<dbReference type="InParanoid" id="A0A167M9V5"/>
<reference evidence="2" key="1">
    <citation type="submission" date="2015-06" db="EMBL/GenBank/DDBJ databases">
        <title>Expansion of signal transduction pathways in fungi by whole-genome duplication.</title>
        <authorList>
            <consortium name="DOE Joint Genome Institute"/>
            <person name="Corrochano L.M."/>
            <person name="Kuo A."/>
            <person name="Marcet-Houben M."/>
            <person name="Polaino S."/>
            <person name="Salamov A."/>
            <person name="Villalobos J.M."/>
            <person name="Alvarez M.I."/>
            <person name="Avalos J."/>
            <person name="Benito E.P."/>
            <person name="Benoit I."/>
            <person name="Burger G."/>
            <person name="Camino L.P."/>
            <person name="Canovas D."/>
            <person name="Cerda-Olmedo E."/>
            <person name="Cheng J.-F."/>
            <person name="Dominguez A."/>
            <person name="Elias M."/>
            <person name="Eslava A.P."/>
            <person name="Glaser F."/>
            <person name="Grimwood J."/>
            <person name="Gutierrez G."/>
            <person name="Heitman J."/>
            <person name="Henrissat B."/>
            <person name="Iturriaga E.A."/>
            <person name="Lang B.F."/>
            <person name="Lavin J.L."/>
            <person name="Lee S."/>
            <person name="Li W."/>
            <person name="Lindquist E."/>
            <person name="Lopez-Garcia S."/>
            <person name="Luque E.M."/>
            <person name="Marcos A.T."/>
            <person name="Martin J."/>
            <person name="McCluskey K."/>
            <person name="Medina H.R."/>
            <person name="Miralles-Duran A."/>
            <person name="Miyazaki A."/>
            <person name="Munoz-Torres E."/>
            <person name="Oguiza J.A."/>
            <person name="Ohm R."/>
            <person name="Olmedo M."/>
            <person name="Orejas M."/>
            <person name="Ortiz-Castellanos L."/>
            <person name="Pisabarro A.G."/>
            <person name="Rodriguez-Romero J."/>
            <person name="Ruiz-Herrera J."/>
            <person name="Ruiz-Vazquez R."/>
            <person name="Sanz C."/>
            <person name="Schackwitz W."/>
            <person name="Schmutz J."/>
            <person name="Shahriari M."/>
            <person name="Shelest E."/>
            <person name="Silva-Franco F."/>
            <person name="Soanes D."/>
            <person name="Syed K."/>
            <person name="Tagua V.G."/>
            <person name="Talbot N.J."/>
            <person name="Thon M."/>
            <person name="De vries R.P."/>
            <person name="Wiebenga A."/>
            <person name="Yadav J.S."/>
            <person name="Braun E.L."/>
            <person name="Baker S."/>
            <person name="Garre V."/>
            <person name="Horwitz B."/>
            <person name="Torres-Martinez S."/>
            <person name="Idnurm A."/>
            <person name="Herrera-Estrella A."/>
            <person name="Gabaldon T."/>
            <person name="Grigoriev I.V."/>
        </authorList>
    </citation>
    <scope>NUCLEOTIDE SEQUENCE [LARGE SCALE GENOMIC DNA]</scope>
    <source>
        <strain evidence="2">NRRL 1555(-)</strain>
    </source>
</reference>
<accession>A0A167M9V5</accession>
<organism evidence="1 2">
    <name type="scientific">Phycomyces blakesleeanus (strain ATCC 8743b / DSM 1359 / FGSC 10004 / NBRC 33097 / NRRL 1555)</name>
    <dbReference type="NCBI Taxonomy" id="763407"/>
    <lineage>
        <taxon>Eukaryota</taxon>
        <taxon>Fungi</taxon>
        <taxon>Fungi incertae sedis</taxon>
        <taxon>Mucoromycota</taxon>
        <taxon>Mucoromycotina</taxon>
        <taxon>Mucoromycetes</taxon>
        <taxon>Mucorales</taxon>
        <taxon>Phycomycetaceae</taxon>
        <taxon>Phycomyces</taxon>
    </lineage>
</organism>
<dbReference type="RefSeq" id="XP_018290267.1">
    <property type="nucleotide sequence ID" value="XM_018442425.1"/>
</dbReference>
<dbReference type="AlphaFoldDB" id="A0A167M9V5"/>
<keyword evidence="2" id="KW-1185">Reference proteome</keyword>
<protein>
    <submittedName>
        <fullName evidence="1">Uncharacterized protein</fullName>
    </submittedName>
</protein>
<evidence type="ECO:0000313" key="2">
    <source>
        <dbReference type="Proteomes" id="UP000077315"/>
    </source>
</evidence>
<dbReference type="Proteomes" id="UP000077315">
    <property type="component" value="Unassembled WGS sequence"/>
</dbReference>
<name>A0A167M9V5_PHYB8</name>
<dbReference type="GeneID" id="29003331"/>
<dbReference type="EMBL" id="KV440984">
    <property type="protein sequence ID" value="OAD72227.1"/>
    <property type="molecule type" value="Genomic_DNA"/>
</dbReference>
<dbReference type="VEuPathDB" id="FungiDB:PHYBLDRAFT_71186"/>
<gene>
    <name evidence="1" type="ORF">PHYBLDRAFT_71186</name>
</gene>